<gene>
    <name evidence="2" type="ORF">B296_00015904</name>
</gene>
<proteinExistence type="predicted"/>
<accession>A0A426Z2T2</accession>
<feature type="region of interest" description="Disordered" evidence="1">
    <location>
        <begin position="1"/>
        <end position="32"/>
    </location>
</feature>
<evidence type="ECO:0000256" key="1">
    <source>
        <dbReference type="SAM" id="MobiDB-lite"/>
    </source>
</evidence>
<protein>
    <submittedName>
        <fullName evidence="2">Uncharacterized protein</fullName>
    </submittedName>
</protein>
<comment type="caution">
    <text evidence="2">The sequence shown here is derived from an EMBL/GenBank/DDBJ whole genome shotgun (WGS) entry which is preliminary data.</text>
</comment>
<reference evidence="2 3" key="1">
    <citation type="journal article" date="2014" name="Agronomy (Basel)">
        <title>A Draft Genome Sequence for Ensete ventricosum, the Drought-Tolerant Tree Against Hunger.</title>
        <authorList>
            <person name="Harrison J."/>
            <person name="Moore K.A."/>
            <person name="Paszkiewicz K."/>
            <person name="Jones T."/>
            <person name="Grant M."/>
            <person name="Ambacheew D."/>
            <person name="Muzemil S."/>
            <person name="Studholme D.J."/>
        </authorList>
    </citation>
    <scope>NUCLEOTIDE SEQUENCE [LARGE SCALE GENOMIC DNA]</scope>
</reference>
<dbReference type="EMBL" id="AMZH03008763">
    <property type="protein sequence ID" value="RRT58278.1"/>
    <property type="molecule type" value="Genomic_DNA"/>
</dbReference>
<organism evidence="2 3">
    <name type="scientific">Ensete ventricosum</name>
    <name type="common">Abyssinian banana</name>
    <name type="synonym">Musa ensete</name>
    <dbReference type="NCBI Taxonomy" id="4639"/>
    <lineage>
        <taxon>Eukaryota</taxon>
        <taxon>Viridiplantae</taxon>
        <taxon>Streptophyta</taxon>
        <taxon>Embryophyta</taxon>
        <taxon>Tracheophyta</taxon>
        <taxon>Spermatophyta</taxon>
        <taxon>Magnoliopsida</taxon>
        <taxon>Liliopsida</taxon>
        <taxon>Zingiberales</taxon>
        <taxon>Musaceae</taxon>
        <taxon>Ensete</taxon>
    </lineage>
</organism>
<feature type="compositionally biased region" description="Basic and acidic residues" evidence="1">
    <location>
        <begin position="15"/>
        <end position="25"/>
    </location>
</feature>
<feature type="compositionally biased region" description="Basic and acidic residues" evidence="1">
    <location>
        <begin position="113"/>
        <end position="124"/>
    </location>
</feature>
<dbReference type="AlphaFoldDB" id="A0A426Z2T2"/>
<sequence>MLHPGVTREWVGEGELPKERTEIGDGRGPTTCWQRPHMEKLQSEFITQEFVYNGDVTKRRYGAADLRLLQCLYSLRLREPDKSKDKTEGVEAVGRKGRGSDDEFGGTQLPKSKASDRKEVDSEECHSAVEADLLTAKKGTRIVGP</sequence>
<name>A0A426Z2T2_ENSVE</name>
<evidence type="ECO:0000313" key="3">
    <source>
        <dbReference type="Proteomes" id="UP000287651"/>
    </source>
</evidence>
<feature type="region of interest" description="Disordered" evidence="1">
    <location>
        <begin position="81"/>
        <end position="124"/>
    </location>
</feature>
<dbReference type="Proteomes" id="UP000287651">
    <property type="component" value="Unassembled WGS sequence"/>
</dbReference>
<evidence type="ECO:0000313" key="2">
    <source>
        <dbReference type="EMBL" id="RRT58278.1"/>
    </source>
</evidence>